<organism evidence="1 2">
    <name type="scientific">Massilia genomosp. 1</name>
    <dbReference type="NCBI Taxonomy" id="2609280"/>
    <lineage>
        <taxon>Bacteria</taxon>
        <taxon>Pseudomonadati</taxon>
        <taxon>Pseudomonadota</taxon>
        <taxon>Betaproteobacteria</taxon>
        <taxon>Burkholderiales</taxon>
        <taxon>Oxalobacteraceae</taxon>
        <taxon>Telluria group</taxon>
        <taxon>Massilia</taxon>
    </lineage>
</organism>
<dbReference type="RefSeq" id="WP_167235932.1">
    <property type="nucleotide sequence ID" value="NZ_WHJF01000009.1"/>
</dbReference>
<accession>A0ABX0MFV0</accession>
<comment type="caution">
    <text evidence="1">The sequence shown here is derived from an EMBL/GenBank/DDBJ whole genome shotgun (WGS) entry which is preliminary data.</text>
</comment>
<protein>
    <submittedName>
        <fullName evidence="1">Uncharacterized protein</fullName>
    </submittedName>
</protein>
<gene>
    <name evidence="1" type="ORF">F1735_05170</name>
</gene>
<dbReference type="Proteomes" id="UP000610594">
    <property type="component" value="Unassembled WGS sequence"/>
</dbReference>
<reference evidence="1 2" key="1">
    <citation type="submission" date="2019-10" db="EMBL/GenBank/DDBJ databases">
        <title>Taxonomy of Antarctic Massilia spp.: description of Massilia rubra sp. nov., Massilia aquatica sp. nov., Massilia mucilaginosa sp. nov., Massilia frigida sp. nov. isolated from streams, lakes and regoliths.</title>
        <authorList>
            <person name="Holochova P."/>
            <person name="Sedlacek I."/>
            <person name="Kralova S."/>
            <person name="Maslanova I."/>
            <person name="Busse H.-J."/>
            <person name="Stankova E."/>
            <person name="Vrbovska V."/>
            <person name="Kovarovic V."/>
            <person name="Bartak M."/>
            <person name="Svec P."/>
            <person name="Pantucek R."/>
        </authorList>
    </citation>
    <scope>NUCLEOTIDE SEQUENCE [LARGE SCALE GENOMIC DNA]</scope>
    <source>
        <strain evidence="1 2">CCM 8694</strain>
    </source>
</reference>
<keyword evidence="2" id="KW-1185">Reference proteome</keyword>
<name>A0ABX0MFV0_9BURK</name>
<proteinExistence type="predicted"/>
<evidence type="ECO:0000313" key="1">
    <source>
        <dbReference type="EMBL" id="NHZ61697.1"/>
    </source>
</evidence>
<evidence type="ECO:0000313" key="2">
    <source>
        <dbReference type="Proteomes" id="UP000610594"/>
    </source>
</evidence>
<dbReference type="EMBL" id="WHJF01000009">
    <property type="protein sequence ID" value="NHZ61697.1"/>
    <property type="molecule type" value="Genomic_DNA"/>
</dbReference>
<sequence length="95" mass="9856">MALSLLANDTATGIEAPRQMMIRDAATLATVWAEHHAGRVNVAPAPKVFFDHEMVIALFGGAGGACHKVGLRSLQRSAPAGHQGCPVAGRTVEGI</sequence>